<dbReference type="Proteomes" id="UP001626603">
    <property type="component" value="Chromosome"/>
</dbReference>
<accession>A0ABD8AAQ2</accession>
<keyword evidence="1" id="KW-0489">Methyltransferase</keyword>
<evidence type="ECO:0000313" key="2">
    <source>
        <dbReference type="Proteomes" id="UP001626603"/>
    </source>
</evidence>
<dbReference type="GO" id="GO:0032259">
    <property type="term" value="P:methylation"/>
    <property type="evidence" value="ECO:0007669"/>
    <property type="project" value="UniProtKB-KW"/>
</dbReference>
<keyword evidence="2" id="KW-1185">Reference proteome</keyword>
<dbReference type="SUPFAM" id="SSF53335">
    <property type="entry name" value="S-adenosyl-L-methionine-dependent methyltransferases"/>
    <property type="match status" value="1"/>
</dbReference>
<dbReference type="Gene3D" id="3.40.50.150">
    <property type="entry name" value="Vaccinia Virus protein VP39"/>
    <property type="match status" value="1"/>
</dbReference>
<dbReference type="EMBL" id="CP137641">
    <property type="protein sequence ID" value="WOX56175.1"/>
    <property type="molecule type" value="Genomic_DNA"/>
</dbReference>
<organism evidence="1 2">
    <name type="scientific">Methanoculleus palmolei</name>
    <dbReference type="NCBI Taxonomy" id="72612"/>
    <lineage>
        <taxon>Archaea</taxon>
        <taxon>Methanobacteriati</taxon>
        <taxon>Methanobacteriota</taxon>
        <taxon>Stenosarchaea group</taxon>
        <taxon>Methanomicrobia</taxon>
        <taxon>Methanomicrobiales</taxon>
        <taxon>Methanomicrobiaceae</taxon>
        <taxon>Methanoculleus</taxon>
    </lineage>
</organism>
<dbReference type="InterPro" id="IPR029063">
    <property type="entry name" value="SAM-dependent_MTases_sf"/>
</dbReference>
<name>A0ABD8AAQ2_9EURY</name>
<dbReference type="EC" id="2.1.-.-" evidence="1"/>
<proteinExistence type="predicted"/>
<evidence type="ECO:0000313" key="1">
    <source>
        <dbReference type="EMBL" id="WOX56175.1"/>
    </source>
</evidence>
<protein>
    <submittedName>
        <fullName evidence="1">Class I SAM-dependent methyltransferase</fullName>
        <ecNumber evidence="1">2.1.-.-</ecNumber>
    </submittedName>
</protein>
<dbReference type="AlphaFoldDB" id="A0ABD8AAQ2"/>
<dbReference type="GO" id="GO:0008168">
    <property type="term" value="F:methyltransferase activity"/>
    <property type="evidence" value="ECO:0007669"/>
    <property type="project" value="UniProtKB-KW"/>
</dbReference>
<keyword evidence="1" id="KW-0808">Transferase</keyword>
<gene>
    <name evidence="1" type="ORF">R6Y95_02280</name>
</gene>
<reference evidence="1 2" key="1">
    <citation type="submission" date="2023-10" db="EMBL/GenBank/DDBJ databases">
        <title>The complete genome sequence of Methanoculleus palmolei DSM 4273.</title>
        <authorList>
            <person name="Lai S.-J."/>
            <person name="You Y.-T."/>
            <person name="Chen S.-C."/>
        </authorList>
    </citation>
    <scope>NUCLEOTIDE SEQUENCE [LARGE SCALE GENOMIC DNA]</scope>
    <source>
        <strain evidence="1 2">DSM 4273</strain>
    </source>
</reference>
<sequence>MPESKSFNFWDDHYARGGTSGDGSVGEHREWKWSVVKQYTVQVDDVVDVACGDLSFWAGRDCMRYTGIDISSTIIERNRKIHPRWQFILANAADPQQAKGRIVFCFDLLFHIMDDNIYTGILQNLTQYSAEWIFIFTWKKNHLTYWKTRVREGYIHLRKLQPLKAARILWGTTTDYRYQTYRDFNQYVPLFESAGFDLHAVHDDSPNPWGARYVFRKRT</sequence>